<evidence type="ECO:0000313" key="4">
    <source>
        <dbReference type="Proteomes" id="UP001551482"/>
    </source>
</evidence>
<dbReference type="Proteomes" id="UP001551482">
    <property type="component" value="Unassembled WGS sequence"/>
</dbReference>
<dbReference type="CDD" id="cd12108">
    <property type="entry name" value="Hr-like"/>
    <property type="match status" value="1"/>
</dbReference>
<protein>
    <submittedName>
        <fullName evidence="3">Hemerythrin domain-containing protein</fullName>
    </submittedName>
</protein>
<organism evidence="3 4">
    <name type="scientific">Streptodolium elevatio</name>
    <dbReference type="NCBI Taxonomy" id="3157996"/>
    <lineage>
        <taxon>Bacteria</taxon>
        <taxon>Bacillati</taxon>
        <taxon>Actinomycetota</taxon>
        <taxon>Actinomycetes</taxon>
        <taxon>Kitasatosporales</taxon>
        <taxon>Streptomycetaceae</taxon>
        <taxon>Streptodolium</taxon>
    </lineage>
</organism>
<proteinExistence type="predicted"/>
<feature type="domain" description="Hemerythrin-like" evidence="2">
    <location>
        <begin position="40"/>
        <end position="162"/>
    </location>
</feature>
<accession>A0ABV3DUH7</accession>
<keyword evidence="4" id="KW-1185">Reference proteome</keyword>
<dbReference type="RefSeq" id="WP_358363476.1">
    <property type="nucleotide sequence ID" value="NZ_JBEZFP010000173.1"/>
</dbReference>
<dbReference type="Gene3D" id="1.20.120.520">
    <property type="entry name" value="nmb1532 protein domain like"/>
    <property type="match status" value="1"/>
</dbReference>
<dbReference type="EMBL" id="JBEZFP010000173">
    <property type="protein sequence ID" value="MEU8139403.1"/>
    <property type="molecule type" value="Genomic_DNA"/>
</dbReference>
<evidence type="ECO:0000313" key="3">
    <source>
        <dbReference type="EMBL" id="MEU8139403.1"/>
    </source>
</evidence>
<evidence type="ECO:0000259" key="2">
    <source>
        <dbReference type="Pfam" id="PF01814"/>
    </source>
</evidence>
<name>A0ABV3DUH7_9ACTN</name>
<comment type="caution">
    <text evidence="3">The sequence shown here is derived from an EMBL/GenBank/DDBJ whole genome shotgun (WGS) entry which is preliminary data.</text>
</comment>
<evidence type="ECO:0000256" key="1">
    <source>
        <dbReference type="SAM" id="MobiDB-lite"/>
    </source>
</evidence>
<sequence length="238" mass="25737">MPVDATDAASATAAANAKSAPSAVSSEHGLDLIPGHLHAFALLHLAMRRDARRLVAAAPSVAAEPGRQAATAAWWERLRGAIDWHHHSEDEQFWPELRRRTGVSVDDVLDDDHAGLDRAMAAVSAALATPGTLGDLPLAAARFDTLVHEHLRREEAAVFPVLARVAVRDYLAVERRLLATAPRAVLMFVQPWMFEGADRRAVANVTATVPPPVRLLGGTMRRRYERLLSAASLPRIGA</sequence>
<reference evidence="3 4" key="1">
    <citation type="submission" date="2024-06" db="EMBL/GenBank/DDBJ databases">
        <title>The Natural Products Discovery Center: Release of the First 8490 Sequenced Strains for Exploring Actinobacteria Biosynthetic Diversity.</title>
        <authorList>
            <person name="Kalkreuter E."/>
            <person name="Kautsar S.A."/>
            <person name="Yang D."/>
            <person name="Bader C.D."/>
            <person name="Teijaro C.N."/>
            <person name="Fluegel L."/>
            <person name="Davis C.M."/>
            <person name="Simpson J.R."/>
            <person name="Lauterbach L."/>
            <person name="Steele A.D."/>
            <person name="Gui C."/>
            <person name="Meng S."/>
            <person name="Li G."/>
            <person name="Viehrig K."/>
            <person name="Ye F."/>
            <person name="Su P."/>
            <person name="Kiefer A.F."/>
            <person name="Nichols A."/>
            <person name="Cepeda A.J."/>
            <person name="Yan W."/>
            <person name="Fan B."/>
            <person name="Jiang Y."/>
            <person name="Adhikari A."/>
            <person name="Zheng C.-J."/>
            <person name="Schuster L."/>
            <person name="Cowan T.M."/>
            <person name="Smanski M.J."/>
            <person name="Chevrette M.G."/>
            <person name="De Carvalho L.P.S."/>
            <person name="Shen B."/>
        </authorList>
    </citation>
    <scope>NUCLEOTIDE SEQUENCE [LARGE SCALE GENOMIC DNA]</scope>
    <source>
        <strain evidence="3 4">NPDC048946</strain>
    </source>
</reference>
<feature type="region of interest" description="Disordered" evidence="1">
    <location>
        <begin position="1"/>
        <end position="21"/>
    </location>
</feature>
<gene>
    <name evidence="3" type="ORF">AB0C36_38630</name>
</gene>
<dbReference type="InterPro" id="IPR012312">
    <property type="entry name" value="Hemerythrin-like"/>
</dbReference>
<dbReference type="Pfam" id="PF01814">
    <property type="entry name" value="Hemerythrin"/>
    <property type="match status" value="1"/>
</dbReference>